<evidence type="ECO:0000256" key="1">
    <source>
        <dbReference type="SAM" id="MobiDB-lite"/>
    </source>
</evidence>
<name>A0A022Q373_ERYGU</name>
<dbReference type="GO" id="GO:0035861">
    <property type="term" value="C:site of double-strand break"/>
    <property type="evidence" value="ECO:0000318"/>
    <property type="project" value="GO_Central"/>
</dbReference>
<proteinExistence type="predicted"/>
<protein>
    <recommendedName>
        <fullName evidence="2">5'-3' DNA helicase ZGRF1-like N-terminal domain-containing protein</fullName>
    </recommendedName>
</protein>
<dbReference type="EMBL" id="KI632216">
    <property type="protein sequence ID" value="EYU22094.1"/>
    <property type="molecule type" value="Genomic_DNA"/>
</dbReference>
<dbReference type="InterPro" id="IPR018838">
    <property type="entry name" value="ZGRF1-like_N"/>
</dbReference>
<organism evidence="3 4">
    <name type="scientific">Erythranthe guttata</name>
    <name type="common">Yellow monkey flower</name>
    <name type="synonym">Mimulus guttatus</name>
    <dbReference type="NCBI Taxonomy" id="4155"/>
    <lineage>
        <taxon>Eukaryota</taxon>
        <taxon>Viridiplantae</taxon>
        <taxon>Streptophyta</taxon>
        <taxon>Embryophyta</taxon>
        <taxon>Tracheophyta</taxon>
        <taxon>Spermatophyta</taxon>
        <taxon>Magnoliopsida</taxon>
        <taxon>eudicotyledons</taxon>
        <taxon>Gunneridae</taxon>
        <taxon>Pentapetalae</taxon>
        <taxon>asterids</taxon>
        <taxon>lamiids</taxon>
        <taxon>Lamiales</taxon>
        <taxon>Phrymaceae</taxon>
        <taxon>Erythranthe</taxon>
    </lineage>
</organism>
<dbReference type="GO" id="GO:0006302">
    <property type="term" value="P:double-strand break repair"/>
    <property type="evidence" value="ECO:0000318"/>
    <property type="project" value="GO_Central"/>
</dbReference>
<reference evidence="3 4" key="1">
    <citation type="journal article" date="2013" name="Proc. Natl. Acad. Sci. U.S.A.">
        <title>Fine-scale variation in meiotic recombination in Mimulus inferred from population shotgun sequencing.</title>
        <authorList>
            <person name="Hellsten U."/>
            <person name="Wright K.M."/>
            <person name="Jenkins J."/>
            <person name="Shu S."/>
            <person name="Yuan Y."/>
            <person name="Wessler S.R."/>
            <person name="Schmutz J."/>
            <person name="Willis J.H."/>
            <person name="Rokhsar D.S."/>
        </authorList>
    </citation>
    <scope>NUCLEOTIDE SEQUENCE [LARGE SCALE GENOMIC DNA]</scope>
    <source>
        <strain evidence="4">cv. DUN x IM62</strain>
    </source>
</reference>
<accession>A0A022Q373</accession>
<gene>
    <name evidence="3" type="ORF">MIMGU_mgv1a025050mg</name>
</gene>
<dbReference type="GO" id="GO:0005634">
    <property type="term" value="C:nucleus"/>
    <property type="evidence" value="ECO:0000318"/>
    <property type="project" value="GO_Central"/>
</dbReference>
<dbReference type="AlphaFoldDB" id="A0A022Q373"/>
<keyword evidence="4" id="KW-1185">Reference proteome</keyword>
<evidence type="ECO:0000313" key="3">
    <source>
        <dbReference type="EMBL" id="EYU22094.1"/>
    </source>
</evidence>
<dbReference type="PANTHER" id="PTHR28535:SF1">
    <property type="entry name" value="PROTEIN ZGRF1"/>
    <property type="match status" value="1"/>
</dbReference>
<feature type="region of interest" description="Disordered" evidence="1">
    <location>
        <begin position="219"/>
        <end position="260"/>
    </location>
</feature>
<evidence type="ECO:0000259" key="2">
    <source>
        <dbReference type="Pfam" id="PF10382"/>
    </source>
</evidence>
<dbReference type="Pfam" id="PF10382">
    <property type="entry name" value="ZGRF1-like_N"/>
    <property type="match status" value="2"/>
</dbReference>
<dbReference type="eggNOG" id="KOG4585">
    <property type="taxonomic scope" value="Eukaryota"/>
</dbReference>
<sequence>MEDAQRWSVMYTKHVRQKRKVYQDGFLELPSSRNKVMLYDEWDKILESRFVKKDDVIRSGESLSFGSYLVDIGELCGRQKPTSTANCQEKETKVSEKPGPLYSYSNQKWQVLYTTHITQKAKKFHDGFLQLVVRGSQGRQVKLYDINKRHLDSRFLKKDEIVRSGESLPFEGYLVEIGEEEGDHKPVTDSILEVKNCNVIGKTDVADHQAKIPINKKFSAGKYPDKTSPKKLTTLGDSSPKIENDQLSCSRPANEPRRAGKRSFDLKALADLYIMEIHVFLRRFFVS</sequence>
<evidence type="ECO:0000313" key="4">
    <source>
        <dbReference type="Proteomes" id="UP000030748"/>
    </source>
</evidence>
<dbReference type="Proteomes" id="UP000030748">
    <property type="component" value="Unassembled WGS sequence"/>
</dbReference>
<feature type="domain" description="5'-3' DNA helicase ZGRF1-like N-terminal" evidence="2">
    <location>
        <begin position="5"/>
        <end position="79"/>
    </location>
</feature>
<dbReference type="STRING" id="4155.A0A022Q373"/>
<feature type="domain" description="5'-3' DNA helicase ZGRF1-like N-terminal" evidence="2">
    <location>
        <begin position="107"/>
        <end position="183"/>
    </location>
</feature>
<dbReference type="InterPro" id="IPR052800">
    <property type="entry name" value="DNA_Repair_Helicase_ZGRF1"/>
</dbReference>
<dbReference type="PANTHER" id="PTHR28535">
    <property type="entry name" value="ZINC FINGER GRF-TYPE CONTAINING 1"/>
    <property type="match status" value="1"/>
</dbReference>